<evidence type="ECO:0000256" key="4">
    <source>
        <dbReference type="ARBA" id="ARBA00023163"/>
    </source>
</evidence>
<proteinExistence type="inferred from homology"/>
<dbReference type="FunFam" id="1.10.10.10:FF:000001">
    <property type="entry name" value="LysR family transcriptional regulator"/>
    <property type="match status" value="1"/>
</dbReference>
<evidence type="ECO:0000256" key="1">
    <source>
        <dbReference type="ARBA" id="ARBA00009437"/>
    </source>
</evidence>
<dbReference type="SUPFAM" id="SSF53850">
    <property type="entry name" value="Periplasmic binding protein-like II"/>
    <property type="match status" value="1"/>
</dbReference>
<comment type="similarity">
    <text evidence="1">Belongs to the LysR transcriptional regulatory family.</text>
</comment>
<evidence type="ECO:0000256" key="2">
    <source>
        <dbReference type="ARBA" id="ARBA00023015"/>
    </source>
</evidence>
<keyword evidence="3" id="KW-0238">DNA-binding</keyword>
<dbReference type="Gene3D" id="3.40.190.290">
    <property type="match status" value="1"/>
</dbReference>
<dbReference type="PRINTS" id="PR00039">
    <property type="entry name" value="HTHLYSR"/>
</dbReference>
<comment type="caution">
    <text evidence="6">The sequence shown here is derived from an EMBL/GenBank/DDBJ whole genome shotgun (WGS) entry which is preliminary data.</text>
</comment>
<sequence>DLNSLVVFDAVAESGGFTAAADRLGVAKAKVSVQVARLEAQLDTALFVRTTRKVGLTDAGRRLHEECKPLLQGIQEAIDRAGREEGVLTGTLRIATSVDHAVQALAPAVAEFAALHPALQIDLRTGDRVVDLVEEGIDLAIRLGWLRDSSLRAVKLGEFDQVAVTSPAYLKRAGRPKQPEDLAAHNWIALMLLPTPFTWKFTKRGETRTVQVKSRLRVDSPGALRTMLRQGAGVSVLDAYSTREDLESGKLVRLFPDWALPRGGIHAVFPPGRHMPPRVRQFVDFYRTRLT</sequence>
<organism evidence="6 7">
    <name type="scientific">Noviherbaspirillum denitrificans</name>
    <dbReference type="NCBI Taxonomy" id="1968433"/>
    <lineage>
        <taxon>Bacteria</taxon>
        <taxon>Pseudomonadati</taxon>
        <taxon>Pseudomonadota</taxon>
        <taxon>Betaproteobacteria</taxon>
        <taxon>Burkholderiales</taxon>
        <taxon>Oxalobacteraceae</taxon>
        <taxon>Noviherbaspirillum</taxon>
    </lineage>
</organism>
<dbReference type="InterPro" id="IPR005119">
    <property type="entry name" value="LysR_subst-bd"/>
</dbReference>
<evidence type="ECO:0000313" key="7">
    <source>
        <dbReference type="Proteomes" id="UP000197535"/>
    </source>
</evidence>
<dbReference type="RefSeq" id="WP_088709578.1">
    <property type="nucleotide sequence ID" value="NZ_LSTO01000001.1"/>
</dbReference>
<dbReference type="InterPro" id="IPR000847">
    <property type="entry name" value="LysR_HTH_N"/>
</dbReference>
<dbReference type="EMBL" id="LSTO01000001">
    <property type="protein sequence ID" value="OWW19450.1"/>
    <property type="molecule type" value="Genomic_DNA"/>
</dbReference>
<dbReference type="GO" id="GO:0043565">
    <property type="term" value="F:sequence-specific DNA binding"/>
    <property type="evidence" value="ECO:0007669"/>
    <property type="project" value="TreeGrafter"/>
</dbReference>
<evidence type="ECO:0000259" key="5">
    <source>
        <dbReference type="PROSITE" id="PS50931"/>
    </source>
</evidence>
<keyword evidence="7" id="KW-1185">Reference proteome</keyword>
<evidence type="ECO:0000256" key="3">
    <source>
        <dbReference type="ARBA" id="ARBA00023125"/>
    </source>
</evidence>
<dbReference type="Gene3D" id="1.10.10.10">
    <property type="entry name" value="Winged helix-like DNA-binding domain superfamily/Winged helix DNA-binding domain"/>
    <property type="match status" value="1"/>
</dbReference>
<keyword evidence="2" id="KW-0805">Transcription regulation</keyword>
<accession>A0A254T9V8</accession>
<dbReference type="PANTHER" id="PTHR30537:SF66">
    <property type="entry name" value="IRON-REGULATED VIRULENCE REGULATORY PROTEIN IRGB"/>
    <property type="match status" value="1"/>
</dbReference>
<dbReference type="OrthoDB" id="9786526at2"/>
<name>A0A254T9V8_9BURK</name>
<protein>
    <submittedName>
        <fullName evidence="6">Transcriptional regulator</fullName>
    </submittedName>
</protein>
<gene>
    <name evidence="6" type="ORF">AYR66_07945</name>
</gene>
<dbReference type="Pfam" id="PF03466">
    <property type="entry name" value="LysR_substrate"/>
    <property type="match status" value="1"/>
</dbReference>
<dbReference type="Proteomes" id="UP000197535">
    <property type="component" value="Unassembled WGS sequence"/>
</dbReference>
<feature type="non-terminal residue" evidence="6">
    <location>
        <position position="1"/>
    </location>
</feature>
<keyword evidence="4" id="KW-0804">Transcription</keyword>
<dbReference type="PANTHER" id="PTHR30537">
    <property type="entry name" value="HTH-TYPE TRANSCRIPTIONAL REGULATOR"/>
    <property type="match status" value="1"/>
</dbReference>
<dbReference type="InterPro" id="IPR036388">
    <property type="entry name" value="WH-like_DNA-bd_sf"/>
</dbReference>
<dbReference type="PROSITE" id="PS50931">
    <property type="entry name" value="HTH_LYSR"/>
    <property type="match status" value="1"/>
</dbReference>
<dbReference type="AlphaFoldDB" id="A0A254T9V8"/>
<reference evidence="6 7" key="1">
    <citation type="submission" date="2016-02" db="EMBL/GenBank/DDBJ databases">
        <authorList>
            <person name="Wen L."/>
            <person name="He K."/>
            <person name="Yang H."/>
        </authorList>
    </citation>
    <scope>NUCLEOTIDE SEQUENCE [LARGE SCALE GENOMIC DNA]</scope>
    <source>
        <strain evidence="6 7">TSA40</strain>
    </source>
</reference>
<dbReference type="Pfam" id="PF00126">
    <property type="entry name" value="HTH_1"/>
    <property type="match status" value="1"/>
</dbReference>
<evidence type="ECO:0000313" key="6">
    <source>
        <dbReference type="EMBL" id="OWW19450.1"/>
    </source>
</evidence>
<dbReference type="GO" id="GO:0006351">
    <property type="term" value="P:DNA-templated transcription"/>
    <property type="evidence" value="ECO:0007669"/>
    <property type="project" value="TreeGrafter"/>
</dbReference>
<dbReference type="InterPro" id="IPR058163">
    <property type="entry name" value="LysR-type_TF_proteobact-type"/>
</dbReference>
<dbReference type="SUPFAM" id="SSF46785">
    <property type="entry name" value="Winged helix' DNA-binding domain"/>
    <property type="match status" value="1"/>
</dbReference>
<dbReference type="GO" id="GO:0003700">
    <property type="term" value="F:DNA-binding transcription factor activity"/>
    <property type="evidence" value="ECO:0007669"/>
    <property type="project" value="InterPro"/>
</dbReference>
<dbReference type="CDD" id="cd08422">
    <property type="entry name" value="PBP2_CrgA_like"/>
    <property type="match status" value="1"/>
</dbReference>
<feature type="domain" description="HTH lysR-type" evidence="5">
    <location>
        <begin position="1"/>
        <end position="57"/>
    </location>
</feature>
<dbReference type="InterPro" id="IPR036390">
    <property type="entry name" value="WH_DNA-bd_sf"/>
</dbReference>